<evidence type="ECO:0000256" key="1">
    <source>
        <dbReference type="SAM" id="MobiDB-lite"/>
    </source>
</evidence>
<reference evidence="2 3" key="1">
    <citation type="journal article" date="2020" name="Microorganisms">
        <title>Osmotic Adaptation and Compatible Solute Biosynthesis of Phototrophic Bacteria as Revealed from Genome Analyses.</title>
        <authorList>
            <person name="Imhoff J.F."/>
            <person name="Rahn T."/>
            <person name="Kunzel S."/>
            <person name="Keller A."/>
            <person name="Neulinger S.C."/>
        </authorList>
    </citation>
    <scope>NUCLEOTIDE SEQUENCE [LARGE SCALE GENOMIC DNA]</scope>
    <source>
        <strain evidence="2 3">DSM 9895</strain>
    </source>
</reference>
<feature type="region of interest" description="Disordered" evidence="1">
    <location>
        <begin position="149"/>
        <end position="187"/>
    </location>
</feature>
<gene>
    <name evidence="2" type="ORF">CKO28_00160</name>
</gene>
<comment type="caution">
    <text evidence="2">The sequence shown here is derived from an EMBL/GenBank/DDBJ whole genome shotgun (WGS) entry which is preliminary data.</text>
</comment>
<dbReference type="RefSeq" id="WP_200338453.1">
    <property type="nucleotide sequence ID" value="NZ_NRRL01000001.1"/>
</dbReference>
<evidence type="ECO:0000313" key="3">
    <source>
        <dbReference type="Proteomes" id="UP001296873"/>
    </source>
</evidence>
<dbReference type="EMBL" id="NRRL01000001">
    <property type="protein sequence ID" value="MBK1666452.1"/>
    <property type="molecule type" value="Genomic_DNA"/>
</dbReference>
<feature type="compositionally biased region" description="Low complexity" evidence="1">
    <location>
        <begin position="150"/>
        <end position="170"/>
    </location>
</feature>
<protein>
    <submittedName>
        <fullName evidence="2">Uncharacterized protein</fullName>
    </submittedName>
</protein>
<keyword evidence="3" id="KW-1185">Reference proteome</keyword>
<proteinExistence type="predicted"/>
<accession>A0ABS1D8K8</accession>
<organism evidence="2 3">
    <name type="scientific">Rhodovibrio sodomensis</name>
    <dbReference type="NCBI Taxonomy" id="1088"/>
    <lineage>
        <taxon>Bacteria</taxon>
        <taxon>Pseudomonadati</taxon>
        <taxon>Pseudomonadota</taxon>
        <taxon>Alphaproteobacteria</taxon>
        <taxon>Rhodospirillales</taxon>
        <taxon>Rhodovibrionaceae</taxon>
        <taxon>Rhodovibrio</taxon>
    </lineage>
</organism>
<name>A0ABS1D8K8_9PROT</name>
<evidence type="ECO:0000313" key="2">
    <source>
        <dbReference type="EMBL" id="MBK1666452.1"/>
    </source>
</evidence>
<dbReference type="Proteomes" id="UP001296873">
    <property type="component" value="Unassembled WGS sequence"/>
</dbReference>
<sequence>MTAPQPFARYTAHHAFDLDGNAYLILLDARAPSDYQAFVGRLIYQTRLEVAPARGTGATLEEIELDDGETRLAPTPFAAGELFNSGPIADELRKGPSITSAEMLATAAGNALKRAFKALPNGGVTQLDIDKFRNASGRIQLICTSPQVMPAAGTPSKTSTAGTTAKSAAPKGRRRKSGGTGNNNIWL</sequence>